<evidence type="ECO:0008006" key="5">
    <source>
        <dbReference type="Google" id="ProtNLM"/>
    </source>
</evidence>
<evidence type="ECO:0000313" key="3">
    <source>
        <dbReference type="EMBL" id="EYF00138.1"/>
    </source>
</evidence>
<protein>
    <recommendedName>
        <fullName evidence="5">Lipoprotein</fullName>
    </recommendedName>
</protein>
<feature type="compositionally biased region" description="Low complexity" evidence="1">
    <location>
        <begin position="216"/>
        <end position="263"/>
    </location>
</feature>
<feature type="region of interest" description="Disordered" evidence="1">
    <location>
        <begin position="34"/>
        <end position="63"/>
    </location>
</feature>
<sequence length="263" mass="26501">MPLRVLAPLVLAALLPACSGESFSSAPLRLPAAALEPTGRPPGADNSRDRKPPWADDMPRPDPEARTLFLSHAASPDATLAPASSPPRVTELALTNTARGEARAMREEGALLGATLAEGGLAAVPVTLAAGECATFVAQGGLGVVEVDLFLTRADRTDQVLAEDPYTGPVAVIGGRDACFTLPNRAALSATLHAQLRRGAGVILVRGYRRALQTDAPASSKPAPLATPPSSSAPAAPASPAPSTTPSSAPAASAPAAAGAPRK</sequence>
<dbReference type="Proteomes" id="UP000019678">
    <property type="component" value="Unassembled WGS sequence"/>
</dbReference>
<gene>
    <name evidence="3" type="ORF">CAP_1149</name>
</gene>
<evidence type="ECO:0000256" key="1">
    <source>
        <dbReference type="SAM" id="MobiDB-lite"/>
    </source>
</evidence>
<dbReference type="OrthoDB" id="5519160at2"/>
<dbReference type="STRING" id="1192034.CAP_1149"/>
<proteinExistence type="predicted"/>
<dbReference type="AlphaFoldDB" id="A0A017ST26"/>
<dbReference type="EMBL" id="ASRX01000129">
    <property type="protein sequence ID" value="EYF00138.1"/>
    <property type="molecule type" value="Genomic_DNA"/>
</dbReference>
<feature type="chain" id="PRO_5001499854" description="Lipoprotein" evidence="2">
    <location>
        <begin position="20"/>
        <end position="263"/>
    </location>
</feature>
<feature type="signal peptide" evidence="2">
    <location>
        <begin position="1"/>
        <end position="19"/>
    </location>
</feature>
<keyword evidence="2" id="KW-0732">Signal</keyword>
<feature type="region of interest" description="Disordered" evidence="1">
    <location>
        <begin position="215"/>
        <end position="263"/>
    </location>
</feature>
<keyword evidence="4" id="KW-1185">Reference proteome</keyword>
<organism evidence="3 4">
    <name type="scientific">Chondromyces apiculatus DSM 436</name>
    <dbReference type="NCBI Taxonomy" id="1192034"/>
    <lineage>
        <taxon>Bacteria</taxon>
        <taxon>Pseudomonadati</taxon>
        <taxon>Myxococcota</taxon>
        <taxon>Polyangia</taxon>
        <taxon>Polyangiales</taxon>
        <taxon>Polyangiaceae</taxon>
        <taxon>Chondromyces</taxon>
    </lineage>
</organism>
<evidence type="ECO:0000256" key="2">
    <source>
        <dbReference type="SAM" id="SignalP"/>
    </source>
</evidence>
<evidence type="ECO:0000313" key="4">
    <source>
        <dbReference type="Proteomes" id="UP000019678"/>
    </source>
</evidence>
<accession>A0A017ST26</accession>
<feature type="compositionally biased region" description="Basic and acidic residues" evidence="1">
    <location>
        <begin position="46"/>
        <end position="63"/>
    </location>
</feature>
<name>A0A017ST26_9BACT</name>
<reference evidence="3 4" key="1">
    <citation type="submission" date="2013-05" db="EMBL/GenBank/DDBJ databases">
        <title>Genome assembly of Chondromyces apiculatus DSM 436.</title>
        <authorList>
            <person name="Sharma G."/>
            <person name="Khatri I."/>
            <person name="Kaur C."/>
            <person name="Mayilraj S."/>
            <person name="Subramanian S."/>
        </authorList>
    </citation>
    <scope>NUCLEOTIDE SEQUENCE [LARGE SCALE GENOMIC DNA]</scope>
    <source>
        <strain evidence="3 4">DSM 436</strain>
    </source>
</reference>
<comment type="caution">
    <text evidence="3">The sequence shown here is derived from an EMBL/GenBank/DDBJ whole genome shotgun (WGS) entry which is preliminary data.</text>
</comment>